<organism evidence="1 2">
    <name type="scientific">Acetobacter ghanensis</name>
    <dbReference type="NCBI Taxonomy" id="431306"/>
    <lineage>
        <taxon>Bacteria</taxon>
        <taxon>Pseudomonadati</taxon>
        <taxon>Pseudomonadota</taxon>
        <taxon>Alphaproteobacteria</taxon>
        <taxon>Acetobacterales</taxon>
        <taxon>Acetobacteraceae</taxon>
        <taxon>Acetobacter</taxon>
    </lineage>
</organism>
<dbReference type="EMBL" id="LN609302">
    <property type="protein sequence ID" value="CEF54433.1"/>
    <property type="molecule type" value="Genomic_DNA"/>
</dbReference>
<dbReference type="InterPro" id="IPR042233">
    <property type="entry name" value="Cell_div_ZapA_N"/>
</dbReference>
<dbReference type="PATRIC" id="fig|431306.5.peg.759"/>
<reference evidence="2" key="1">
    <citation type="submission" date="2014-09" db="EMBL/GenBank/DDBJ databases">
        <authorList>
            <person name="Illeghems K.G."/>
        </authorList>
    </citation>
    <scope>NUCLEOTIDE SEQUENCE [LARGE SCALE GENOMIC DNA]</scope>
    <source>
        <strain evidence="2">LMG 23848T</strain>
    </source>
</reference>
<proteinExistence type="predicted"/>
<dbReference type="AlphaFoldDB" id="A0A0U5F0Y1"/>
<accession>A0A0U5F0Y1</accession>
<dbReference type="STRING" id="431306.AGA_779"/>
<dbReference type="Gene3D" id="3.30.160.880">
    <property type="entry name" value="Cell division protein ZapA protomer, N-terminal domain"/>
    <property type="match status" value="1"/>
</dbReference>
<dbReference type="InterPro" id="IPR036192">
    <property type="entry name" value="Cell_div_ZapA-like_sf"/>
</dbReference>
<protein>
    <recommendedName>
        <fullName evidence="3">Cell division protein ZapA</fullName>
    </recommendedName>
</protein>
<gene>
    <name evidence="1" type="ORF">AGA_779</name>
</gene>
<sequence>MALVSVHINGHSYTVGCENGQERHVQAMAHQVERRVQQVRNLGFSGETRLLVLAALLMADEIQDLSGNRVPETTALAAQDAERLRAELALTNARLADLADTAESLAAEIERAYIGEAGLPDA</sequence>
<dbReference type="Proteomes" id="UP000068250">
    <property type="component" value="Chromosome I"/>
</dbReference>
<dbReference type="SUPFAM" id="SSF102829">
    <property type="entry name" value="Cell division protein ZapA-like"/>
    <property type="match status" value="1"/>
</dbReference>
<dbReference type="Pfam" id="PF05164">
    <property type="entry name" value="ZapA"/>
    <property type="match status" value="1"/>
</dbReference>
<dbReference type="InterPro" id="IPR007838">
    <property type="entry name" value="Cell_div_ZapA-like"/>
</dbReference>
<evidence type="ECO:0000313" key="1">
    <source>
        <dbReference type="EMBL" id="CEF54433.1"/>
    </source>
</evidence>
<evidence type="ECO:0008006" key="3">
    <source>
        <dbReference type="Google" id="ProtNLM"/>
    </source>
</evidence>
<name>A0A0U5F0Y1_9PROT</name>
<evidence type="ECO:0000313" key="2">
    <source>
        <dbReference type="Proteomes" id="UP000068250"/>
    </source>
</evidence>